<evidence type="ECO:0000313" key="1">
    <source>
        <dbReference type="EMBL" id="CAF1716540.1"/>
    </source>
</evidence>
<dbReference type="Proteomes" id="UP001295469">
    <property type="component" value="Chromosome C09"/>
</dbReference>
<dbReference type="EMBL" id="HG994373">
    <property type="protein sequence ID" value="CAF1716540.1"/>
    <property type="molecule type" value="Genomic_DNA"/>
</dbReference>
<protein>
    <submittedName>
        <fullName evidence="1">(rape) hypothetical protein</fullName>
    </submittedName>
</protein>
<accession>A0A816IPZ3</accession>
<organism evidence="1">
    <name type="scientific">Brassica napus</name>
    <name type="common">Rape</name>
    <dbReference type="NCBI Taxonomy" id="3708"/>
    <lineage>
        <taxon>Eukaryota</taxon>
        <taxon>Viridiplantae</taxon>
        <taxon>Streptophyta</taxon>
        <taxon>Embryophyta</taxon>
        <taxon>Tracheophyta</taxon>
        <taxon>Spermatophyta</taxon>
        <taxon>Magnoliopsida</taxon>
        <taxon>eudicotyledons</taxon>
        <taxon>Gunneridae</taxon>
        <taxon>Pentapetalae</taxon>
        <taxon>rosids</taxon>
        <taxon>malvids</taxon>
        <taxon>Brassicales</taxon>
        <taxon>Brassicaceae</taxon>
        <taxon>Brassiceae</taxon>
        <taxon>Brassica</taxon>
    </lineage>
</organism>
<sequence>MRRLRSIASRHAEKFSRVAAVSPMDYYNTIISCKDLHISADDYGVSKQLNLSPRKGHHVEITYFNQSNEVSDFCIRVG</sequence>
<gene>
    <name evidence="1" type="ORF">DARMORV10_C09P08740.1</name>
</gene>
<reference evidence="1" key="1">
    <citation type="submission" date="2021-01" db="EMBL/GenBank/DDBJ databases">
        <authorList>
            <consortium name="Genoscope - CEA"/>
            <person name="William W."/>
        </authorList>
    </citation>
    <scope>NUCLEOTIDE SEQUENCE</scope>
</reference>
<name>A0A816IPZ3_BRANA</name>
<dbReference type="AlphaFoldDB" id="A0A816IPZ3"/>
<proteinExistence type="predicted"/>